<keyword evidence="1" id="KW-1133">Transmembrane helix</keyword>
<feature type="transmembrane region" description="Helical" evidence="1">
    <location>
        <begin position="70"/>
        <end position="92"/>
    </location>
</feature>
<feature type="transmembrane region" description="Helical" evidence="1">
    <location>
        <begin position="104"/>
        <end position="126"/>
    </location>
</feature>
<keyword evidence="1" id="KW-0812">Transmembrane</keyword>
<reference evidence="2 3" key="1">
    <citation type="submission" date="2023-04" db="EMBL/GenBank/DDBJ databases">
        <title>Draft genome sequence of acteroides sedimenti strain YN3PY1.</title>
        <authorList>
            <person name="Yoshida N."/>
        </authorList>
    </citation>
    <scope>NUCLEOTIDE SEQUENCE [LARGE SCALE GENOMIC DNA]</scope>
    <source>
        <strain evidence="2 3">YN3PY1</strain>
    </source>
</reference>
<proteinExistence type="predicted"/>
<evidence type="ECO:0000313" key="2">
    <source>
        <dbReference type="EMBL" id="BEG98215.1"/>
    </source>
</evidence>
<sequence>MKKIEWFWNVIHYMLYRWDINFSIALNYALPFYWINKIPVVKRHKARNGMPDMNGFYRGMMNDPKHGASIMWASIHIGGIIVLIEFSIYFLCEAFTGKDILYEIILNNTYLIIPALILQLIIPYWINNQLLFKNDKYLDYFTEFDLKDIKWKIKWGFITLLLILFAIGSFWGSLILTH</sequence>
<evidence type="ECO:0000256" key="1">
    <source>
        <dbReference type="SAM" id="Phobius"/>
    </source>
</evidence>
<organism evidence="2 3">
    <name type="scientific">Bacteroides sedimenti</name>
    <dbReference type="NCBI Taxonomy" id="2136147"/>
    <lineage>
        <taxon>Bacteria</taxon>
        <taxon>Pseudomonadati</taxon>
        <taxon>Bacteroidota</taxon>
        <taxon>Bacteroidia</taxon>
        <taxon>Bacteroidales</taxon>
        <taxon>Bacteroidaceae</taxon>
        <taxon>Bacteroides</taxon>
    </lineage>
</organism>
<dbReference type="RefSeq" id="WP_353332970.1">
    <property type="nucleotide sequence ID" value="NZ_AP028055.1"/>
</dbReference>
<evidence type="ECO:0000313" key="3">
    <source>
        <dbReference type="Proteomes" id="UP001496674"/>
    </source>
</evidence>
<protein>
    <submittedName>
        <fullName evidence="2">Uncharacterized protein</fullName>
    </submittedName>
</protein>
<name>A0ABM8I9N8_9BACE</name>
<dbReference type="EMBL" id="AP028055">
    <property type="protein sequence ID" value="BEG98215.1"/>
    <property type="molecule type" value="Genomic_DNA"/>
</dbReference>
<keyword evidence="3" id="KW-1185">Reference proteome</keyword>
<keyword evidence="1" id="KW-0472">Membrane</keyword>
<gene>
    <name evidence="2" type="ORF">BSYN_04800</name>
</gene>
<accession>A0ABM8I9N8</accession>
<dbReference type="Proteomes" id="UP001496674">
    <property type="component" value="Chromosome"/>
</dbReference>
<feature type="transmembrane region" description="Helical" evidence="1">
    <location>
        <begin position="155"/>
        <end position="176"/>
    </location>
</feature>